<sequence length="140" mass="14467">MTSLIRGRTFLKYARLQLQEAEAAIQDDDPGLACRRLRDLAHSLAKAVAAATDAELPAPDGLADPGVLARVCARVTSTREEATALARDLCRLAAGEEGAGAGEPPGGRSGIEALFSLAGRSFRTVHDLCLGAAPEAGETA</sequence>
<proteinExistence type="predicted"/>
<protein>
    <recommendedName>
        <fullName evidence="3">HPt domain-containing protein</fullName>
    </recommendedName>
</protein>
<dbReference type="EMBL" id="JAAGRR010000066">
    <property type="protein sequence ID" value="NDY42561.1"/>
    <property type="molecule type" value="Genomic_DNA"/>
</dbReference>
<organism evidence="1 2">
    <name type="scientific">Dissulfurirhabdus thermomarina</name>
    <dbReference type="NCBI Taxonomy" id="1765737"/>
    <lineage>
        <taxon>Bacteria</taxon>
        <taxon>Deltaproteobacteria</taxon>
        <taxon>Dissulfurirhabdaceae</taxon>
        <taxon>Dissulfurirhabdus</taxon>
    </lineage>
</organism>
<name>A0A6N9TMP4_DISTH</name>
<accession>A0A6N9TMP4</accession>
<reference evidence="1 2" key="1">
    <citation type="submission" date="2020-02" db="EMBL/GenBank/DDBJ databases">
        <title>Comparative genomics of sulfur disproportionating microorganisms.</title>
        <authorList>
            <person name="Ward L.M."/>
            <person name="Bertran E."/>
            <person name="Johnston D.T."/>
        </authorList>
    </citation>
    <scope>NUCLEOTIDE SEQUENCE [LARGE SCALE GENOMIC DNA]</scope>
    <source>
        <strain evidence="1 2">DSM 100025</strain>
    </source>
</reference>
<evidence type="ECO:0008006" key="3">
    <source>
        <dbReference type="Google" id="ProtNLM"/>
    </source>
</evidence>
<dbReference type="AlphaFoldDB" id="A0A6N9TMP4"/>
<evidence type="ECO:0000313" key="2">
    <source>
        <dbReference type="Proteomes" id="UP000469346"/>
    </source>
</evidence>
<evidence type="ECO:0000313" key="1">
    <source>
        <dbReference type="EMBL" id="NDY42561.1"/>
    </source>
</evidence>
<comment type="caution">
    <text evidence="1">The sequence shown here is derived from an EMBL/GenBank/DDBJ whole genome shotgun (WGS) entry which is preliminary data.</text>
</comment>
<dbReference type="RefSeq" id="WP_163298699.1">
    <property type="nucleotide sequence ID" value="NZ_JAAGRR010000066.1"/>
</dbReference>
<keyword evidence="2" id="KW-1185">Reference proteome</keyword>
<gene>
    <name evidence="1" type="ORF">G3N55_06860</name>
</gene>
<dbReference type="Proteomes" id="UP000469346">
    <property type="component" value="Unassembled WGS sequence"/>
</dbReference>